<dbReference type="Gene3D" id="2.60.40.10">
    <property type="entry name" value="Immunoglobulins"/>
    <property type="match status" value="1"/>
</dbReference>
<feature type="domain" description="Glycosyl hydrolase family 13 catalytic" evidence="12">
    <location>
        <begin position="304"/>
        <end position="652"/>
    </location>
</feature>
<dbReference type="CDD" id="cd02855">
    <property type="entry name" value="E_set_GBE_prok_N"/>
    <property type="match status" value="1"/>
</dbReference>
<evidence type="ECO:0000256" key="6">
    <source>
        <dbReference type="ARBA" id="ARBA00022676"/>
    </source>
</evidence>
<dbReference type="InterPro" id="IPR037439">
    <property type="entry name" value="Branching_enzy"/>
</dbReference>
<dbReference type="AlphaFoldDB" id="A0A8J6YP92"/>
<dbReference type="InterPro" id="IPR006048">
    <property type="entry name" value="A-amylase/branching_C"/>
</dbReference>
<dbReference type="InterPro" id="IPR013780">
    <property type="entry name" value="Glyco_hydro_b"/>
</dbReference>
<feature type="active site" description="Nucleophile" evidence="10 11">
    <location>
        <position position="463"/>
    </location>
</feature>
<dbReference type="SMART" id="SM00642">
    <property type="entry name" value="Aamy"/>
    <property type="match status" value="1"/>
</dbReference>
<dbReference type="Gene3D" id="3.20.20.80">
    <property type="entry name" value="Glycosidases"/>
    <property type="match status" value="1"/>
</dbReference>
<dbReference type="PANTHER" id="PTHR43651">
    <property type="entry name" value="1,4-ALPHA-GLUCAN-BRANCHING ENZYME"/>
    <property type="match status" value="1"/>
</dbReference>
<comment type="pathway">
    <text evidence="3 10">Glycan biosynthesis; glycogen biosynthesis.</text>
</comment>
<dbReference type="PANTHER" id="PTHR43651:SF3">
    <property type="entry name" value="1,4-ALPHA-GLUCAN-BRANCHING ENZYME"/>
    <property type="match status" value="1"/>
</dbReference>
<evidence type="ECO:0000313" key="14">
    <source>
        <dbReference type="Proteomes" id="UP000609121"/>
    </source>
</evidence>
<feature type="active site" description="Proton donor" evidence="10 11">
    <location>
        <position position="516"/>
    </location>
</feature>
<comment type="similarity">
    <text evidence="4 10">Belongs to the glycosyl hydrolase 13 family. GlgB subfamily.</text>
</comment>
<dbReference type="Pfam" id="PF02806">
    <property type="entry name" value="Alpha-amylase_C"/>
    <property type="match status" value="1"/>
</dbReference>
<evidence type="ECO:0000313" key="13">
    <source>
        <dbReference type="EMBL" id="MBE3636813.1"/>
    </source>
</evidence>
<evidence type="ECO:0000259" key="12">
    <source>
        <dbReference type="SMART" id="SM00642"/>
    </source>
</evidence>
<dbReference type="InterPro" id="IPR006407">
    <property type="entry name" value="GlgB"/>
</dbReference>
<dbReference type="InterPro" id="IPR044143">
    <property type="entry name" value="GlgB_N_E_set_prok"/>
</dbReference>
<evidence type="ECO:0000256" key="2">
    <source>
        <dbReference type="ARBA" id="ARBA00002953"/>
    </source>
</evidence>
<organism evidence="13 14">
    <name type="scientific">Mangrovicoccus algicola</name>
    <dbReference type="NCBI Taxonomy" id="2771008"/>
    <lineage>
        <taxon>Bacteria</taxon>
        <taxon>Pseudomonadati</taxon>
        <taxon>Pseudomonadota</taxon>
        <taxon>Alphaproteobacteria</taxon>
        <taxon>Rhodobacterales</taxon>
        <taxon>Paracoccaceae</taxon>
        <taxon>Mangrovicoccus</taxon>
    </lineage>
</organism>
<evidence type="ECO:0000256" key="3">
    <source>
        <dbReference type="ARBA" id="ARBA00004964"/>
    </source>
</evidence>
<comment type="subunit">
    <text evidence="10">Monomer.</text>
</comment>
<comment type="function">
    <text evidence="2 10">Catalyzes the formation of the alpha-1,6-glucosidic linkages in glycogen by scission of a 1,4-alpha-linked oligosaccharide from growing alpha-1,4-glucan chains and the subsequent attachment of the oligosaccharide to the alpha-1,6 position.</text>
</comment>
<reference evidence="13" key="1">
    <citation type="submission" date="2020-09" db="EMBL/GenBank/DDBJ databases">
        <title>A novel bacterium of genus Mangrovicoccus, isolated from South China Sea.</title>
        <authorList>
            <person name="Huang H."/>
            <person name="Mo K."/>
            <person name="Hu Y."/>
        </authorList>
    </citation>
    <scope>NUCLEOTIDE SEQUENCE</scope>
    <source>
        <strain evidence="13">HB182678</strain>
    </source>
</reference>
<dbReference type="HAMAP" id="MF_00685">
    <property type="entry name" value="GlgB"/>
    <property type="match status" value="1"/>
</dbReference>
<keyword evidence="9 10" id="KW-0119">Carbohydrate metabolism</keyword>
<dbReference type="InterPro" id="IPR054169">
    <property type="entry name" value="GlgB_N"/>
</dbReference>
<dbReference type="Pfam" id="PF22019">
    <property type="entry name" value="GlgB_N"/>
    <property type="match status" value="1"/>
</dbReference>
<evidence type="ECO:0000256" key="7">
    <source>
        <dbReference type="ARBA" id="ARBA00022679"/>
    </source>
</evidence>
<evidence type="ECO:0000256" key="11">
    <source>
        <dbReference type="PIRSR" id="PIRSR000463-1"/>
    </source>
</evidence>
<dbReference type="SUPFAM" id="SSF51445">
    <property type="entry name" value="(Trans)glycosidases"/>
    <property type="match status" value="1"/>
</dbReference>
<keyword evidence="7 10" id="KW-0808">Transferase</keyword>
<proteinExistence type="inferred from homology"/>
<dbReference type="EMBL" id="JACVXA010000003">
    <property type="protein sequence ID" value="MBE3636813.1"/>
    <property type="molecule type" value="Genomic_DNA"/>
</dbReference>
<dbReference type="UniPathway" id="UPA00164"/>
<dbReference type="CDD" id="cd11322">
    <property type="entry name" value="AmyAc_Glg_BE"/>
    <property type="match status" value="1"/>
</dbReference>
<dbReference type="GO" id="GO:0004553">
    <property type="term" value="F:hydrolase activity, hydrolyzing O-glycosyl compounds"/>
    <property type="evidence" value="ECO:0007669"/>
    <property type="project" value="InterPro"/>
</dbReference>
<dbReference type="PIRSF" id="PIRSF000463">
    <property type="entry name" value="GlgB"/>
    <property type="match status" value="1"/>
</dbReference>
<dbReference type="InterPro" id="IPR004193">
    <property type="entry name" value="Glyco_hydro_13_N"/>
</dbReference>
<dbReference type="SUPFAM" id="SSF51011">
    <property type="entry name" value="Glycosyl hydrolase domain"/>
    <property type="match status" value="1"/>
</dbReference>
<name>A0A8J6YP92_9RHOB</name>
<dbReference type="NCBIfam" id="TIGR01515">
    <property type="entry name" value="branching_enzym"/>
    <property type="match status" value="1"/>
</dbReference>
<evidence type="ECO:0000256" key="5">
    <source>
        <dbReference type="ARBA" id="ARBA00022600"/>
    </source>
</evidence>
<dbReference type="NCBIfam" id="NF008967">
    <property type="entry name" value="PRK12313.1"/>
    <property type="match status" value="1"/>
</dbReference>
<dbReference type="EC" id="2.4.1.18" evidence="10"/>
<dbReference type="InterPro" id="IPR013783">
    <property type="entry name" value="Ig-like_fold"/>
</dbReference>
<keyword evidence="6 10" id="KW-0328">Glycosyltransferase</keyword>
<sequence length="785" mass="86180">MHAAGETGRRRAARGAACGFSVREPGLRFAHWPGSGTEITTVATGGKAKLTKDGAAAVAAPVPEAAELQALREARHGAPFDILGLHGTVLRAFDPGAEKLWCLPPDGGAPVPMAPLGGGVFQLDGVPRSVAQRHDYRLRAEGYGHLWDWEDPYRLPPVLGPLDEHLISEGRHLRLWDRLGAHPMTHEGLEGTAFAVWAPNARRVSVIGGFNHWDAARHPMRARGATGVWELFLPGVAAGAVYKYDILGPDGTRLPQKADPMGFGAEHPPATASVVRALPPAPAAERRAARAAAQKVDAPVSIYEVHLGSWRRVPEEGDRRLSYAELARDLVAYAADMGFTHLELMPVSEFPFDGSWGYQPVGLYAPTCRHGDPAEFAAFVSAAQEAGLGVILDWVPGHFPTDPHGLGWFDGTPLYQYADPREGFHRDWNTLIYDYGRREVRNYLVANALYWVEQFGVDGLRVDAVASMLYRDYSRNEGEWVPNIHGGRENYEAIGFLREMNREIYAAHPGVMTVAEESTSFPGVSRAVHNGGLGFGFKWNMGWMNDTLDYIRRDPVHRTHHHGQLTFGLVYAFSENFILPISHDEVVHGKGSMIAKMPGDGAEKFANLRAYYGFMWGHPGKKLLFMGQEFAQGREWNHDRSLDWHLLQDPAHEGIRRLVRDLNGLYRAHPALHRDDLGAEGFEWLVADDAEQSVLGFLRRGRGTGRDIAVIVNFTPVERRNYRIGLPAAGRWREAINTDAAEYGGGGRGNLGGVTAEPVPSHGRPASAALVLPPLSAIFLEAPGD</sequence>
<gene>
    <name evidence="10 13" type="primary">glgB</name>
    <name evidence="13" type="ORF">ICN82_01185</name>
</gene>
<dbReference type="FunFam" id="2.60.40.10:FF:000169">
    <property type="entry name" value="1,4-alpha-glucan branching enzyme GlgB"/>
    <property type="match status" value="1"/>
</dbReference>
<comment type="catalytic activity">
    <reaction evidence="1 10">
        <text>Transfers a segment of a (1-&gt;4)-alpha-D-glucan chain to a primary hydroxy group in a similar glucan chain.</text>
        <dbReference type="EC" id="2.4.1.18"/>
    </reaction>
</comment>
<evidence type="ECO:0000256" key="4">
    <source>
        <dbReference type="ARBA" id="ARBA00009000"/>
    </source>
</evidence>
<evidence type="ECO:0000256" key="8">
    <source>
        <dbReference type="ARBA" id="ARBA00023056"/>
    </source>
</evidence>
<dbReference type="GO" id="GO:0043169">
    <property type="term" value="F:cation binding"/>
    <property type="evidence" value="ECO:0007669"/>
    <property type="project" value="InterPro"/>
</dbReference>
<dbReference type="GO" id="GO:0003844">
    <property type="term" value="F:1,4-alpha-glucan branching enzyme activity"/>
    <property type="evidence" value="ECO:0007669"/>
    <property type="project" value="UniProtKB-UniRule"/>
</dbReference>
<keyword evidence="5 10" id="KW-0321">Glycogen metabolism</keyword>
<dbReference type="Proteomes" id="UP000609121">
    <property type="component" value="Unassembled WGS sequence"/>
</dbReference>
<dbReference type="NCBIfam" id="NF003811">
    <property type="entry name" value="PRK05402.1"/>
    <property type="match status" value="1"/>
</dbReference>
<evidence type="ECO:0000256" key="1">
    <source>
        <dbReference type="ARBA" id="ARBA00000826"/>
    </source>
</evidence>
<dbReference type="GO" id="GO:0005829">
    <property type="term" value="C:cytosol"/>
    <property type="evidence" value="ECO:0007669"/>
    <property type="project" value="TreeGrafter"/>
</dbReference>
<dbReference type="InterPro" id="IPR006047">
    <property type="entry name" value="GH13_cat_dom"/>
</dbReference>
<dbReference type="GO" id="GO:0005978">
    <property type="term" value="P:glycogen biosynthetic process"/>
    <property type="evidence" value="ECO:0007669"/>
    <property type="project" value="UniProtKB-UniRule"/>
</dbReference>
<accession>A0A8J6YP92</accession>
<dbReference type="FunFam" id="3.20.20.80:FF:000003">
    <property type="entry name" value="1,4-alpha-glucan branching enzyme GlgB"/>
    <property type="match status" value="1"/>
</dbReference>
<dbReference type="Pfam" id="PF00128">
    <property type="entry name" value="Alpha-amylase"/>
    <property type="match status" value="1"/>
</dbReference>
<dbReference type="InterPro" id="IPR014756">
    <property type="entry name" value="Ig_E-set"/>
</dbReference>
<dbReference type="InterPro" id="IPR017853">
    <property type="entry name" value="GH"/>
</dbReference>
<dbReference type="FunFam" id="2.60.40.1180:FF:000002">
    <property type="entry name" value="1,4-alpha-glucan branching enzyme GlgB"/>
    <property type="match status" value="1"/>
</dbReference>
<dbReference type="Gene3D" id="2.60.40.1180">
    <property type="entry name" value="Golgi alpha-mannosidase II"/>
    <property type="match status" value="1"/>
</dbReference>
<protein>
    <recommendedName>
        <fullName evidence="10">1,4-alpha-glucan branching enzyme GlgB</fullName>
        <ecNumber evidence="10">2.4.1.18</ecNumber>
    </recommendedName>
    <alternativeName>
        <fullName evidence="10">1,4-alpha-D-glucan:1,4-alpha-D-glucan 6-glucosyl-transferase</fullName>
    </alternativeName>
    <alternativeName>
        <fullName evidence="10">Alpha-(1-&gt;4)-glucan branching enzyme</fullName>
    </alternativeName>
    <alternativeName>
        <fullName evidence="10">Glycogen branching enzyme</fullName>
        <shortName evidence="10">BE</shortName>
    </alternativeName>
</protein>
<keyword evidence="14" id="KW-1185">Reference proteome</keyword>
<evidence type="ECO:0000256" key="9">
    <source>
        <dbReference type="ARBA" id="ARBA00023277"/>
    </source>
</evidence>
<comment type="caution">
    <text evidence="13">The sequence shown here is derived from an EMBL/GenBank/DDBJ whole genome shotgun (WGS) entry which is preliminary data.</text>
</comment>
<keyword evidence="8 10" id="KW-0320">Glycogen biosynthesis</keyword>
<evidence type="ECO:0000256" key="10">
    <source>
        <dbReference type="HAMAP-Rule" id="MF_00685"/>
    </source>
</evidence>
<dbReference type="SUPFAM" id="SSF81296">
    <property type="entry name" value="E set domains"/>
    <property type="match status" value="2"/>
</dbReference>
<dbReference type="Pfam" id="PF02922">
    <property type="entry name" value="CBM_48"/>
    <property type="match status" value="1"/>
</dbReference>